<feature type="signal peptide" evidence="1">
    <location>
        <begin position="1"/>
        <end position="21"/>
    </location>
</feature>
<feature type="chain" id="PRO_5018256650" description="Protein quiver" evidence="1">
    <location>
        <begin position="22"/>
        <end position="101"/>
    </location>
</feature>
<sequence length="101" mass="11367">MIFKFILTIFLIILKEQVTEAIYCYECNANWAACENPPDLDLIKYNRVACSGSCVVFNNPNDDNKIYRTCSTGLYAIDDKGGKSGNFTGRDSNLYNLCNTD</sequence>
<proteinExistence type="predicted"/>
<organism evidence="2 3">
    <name type="scientific">Brachionus plicatilis</name>
    <name type="common">Marine rotifer</name>
    <name type="synonym">Brachionus muelleri</name>
    <dbReference type="NCBI Taxonomy" id="10195"/>
    <lineage>
        <taxon>Eukaryota</taxon>
        <taxon>Metazoa</taxon>
        <taxon>Spiralia</taxon>
        <taxon>Gnathifera</taxon>
        <taxon>Rotifera</taxon>
        <taxon>Eurotatoria</taxon>
        <taxon>Monogononta</taxon>
        <taxon>Pseudotrocha</taxon>
        <taxon>Ploima</taxon>
        <taxon>Brachionidae</taxon>
        <taxon>Brachionus</taxon>
    </lineage>
</organism>
<keyword evidence="3" id="KW-1185">Reference proteome</keyword>
<gene>
    <name evidence="2" type="ORF">BpHYR1_046972</name>
</gene>
<evidence type="ECO:0000256" key="1">
    <source>
        <dbReference type="SAM" id="SignalP"/>
    </source>
</evidence>
<dbReference type="AlphaFoldDB" id="A0A3M7SDD0"/>
<evidence type="ECO:0000313" key="3">
    <source>
        <dbReference type="Proteomes" id="UP000276133"/>
    </source>
</evidence>
<name>A0A3M7SDD0_BRAPC</name>
<comment type="caution">
    <text evidence="2">The sequence shown here is derived from an EMBL/GenBank/DDBJ whole genome shotgun (WGS) entry which is preliminary data.</text>
</comment>
<accession>A0A3M7SDD0</accession>
<evidence type="ECO:0000313" key="2">
    <source>
        <dbReference type="EMBL" id="RNA33776.1"/>
    </source>
</evidence>
<dbReference type="Proteomes" id="UP000276133">
    <property type="component" value="Unassembled WGS sequence"/>
</dbReference>
<dbReference type="EMBL" id="REGN01001578">
    <property type="protein sequence ID" value="RNA33776.1"/>
    <property type="molecule type" value="Genomic_DNA"/>
</dbReference>
<protein>
    <recommendedName>
        <fullName evidence="4">Protein quiver</fullName>
    </recommendedName>
</protein>
<reference evidence="2 3" key="1">
    <citation type="journal article" date="2018" name="Sci. Rep.">
        <title>Genomic signatures of local adaptation to the degree of environmental predictability in rotifers.</title>
        <authorList>
            <person name="Franch-Gras L."/>
            <person name="Hahn C."/>
            <person name="Garcia-Roger E.M."/>
            <person name="Carmona M.J."/>
            <person name="Serra M."/>
            <person name="Gomez A."/>
        </authorList>
    </citation>
    <scope>NUCLEOTIDE SEQUENCE [LARGE SCALE GENOMIC DNA]</scope>
    <source>
        <strain evidence="2">HYR1</strain>
    </source>
</reference>
<keyword evidence="1" id="KW-0732">Signal</keyword>
<evidence type="ECO:0008006" key="4">
    <source>
        <dbReference type="Google" id="ProtNLM"/>
    </source>
</evidence>